<feature type="transmembrane region" description="Helical" evidence="7">
    <location>
        <begin position="145"/>
        <end position="169"/>
    </location>
</feature>
<protein>
    <submittedName>
        <fullName evidence="8">LysE family transporter</fullName>
    </submittedName>
</protein>
<organism evidence="8 9">
    <name type="scientific">Halocynthiibacter styelae</name>
    <dbReference type="NCBI Taxonomy" id="2761955"/>
    <lineage>
        <taxon>Bacteria</taxon>
        <taxon>Pseudomonadati</taxon>
        <taxon>Pseudomonadota</taxon>
        <taxon>Alphaproteobacteria</taxon>
        <taxon>Rhodobacterales</taxon>
        <taxon>Paracoccaceae</taxon>
        <taxon>Halocynthiibacter</taxon>
    </lineage>
</organism>
<evidence type="ECO:0000256" key="4">
    <source>
        <dbReference type="ARBA" id="ARBA00022692"/>
    </source>
</evidence>
<evidence type="ECO:0000256" key="6">
    <source>
        <dbReference type="ARBA" id="ARBA00023136"/>
    </source>
</evidence>
<evidence type="ECO:0000256" key="3">
    <source>
        <dbReference type="ARBA" id="ARBA00022475"/>
    </source>
</evidence>
<feature type="transmembrane region" description="Helical" evidence="7">
    <location>
        <begin position="40"/>
        <end position="61"/>
    </location>
</feature>
<keyword evidence="4 7" id="KW-0812">Transmembrane</keyword>
<dbReference type="PANTHER" id="PTHR30086">
    <property type="entry name" value="ARGININE EXPORTER PROTEIN ARGO"/>
    <property type="match status" value="1"/>
</dbReference>
<dbReference type="Proteomes" id="UP000640583">
    <property type="component" value="Unassembled WGS sequence"/>
</dbReference>
<keyword evidence="5 7" id="KW-1133">Transmembrane helix</keyword>
<dbReference type="PANTHER" id="PTHR30086:SF14">
    <property type="entry name" value="HOMOSERINE_HOMOSERINE LACTONE EFFLUX PROTEIN"/>
    <property type="match status" value="1"/>
</dbReference>
<dbReference type="InterPro" id="IPR001123">
    <property type="entry name" value="LeuE-type"/>
</dbReference>
<dbReference type="Pfam" id="PF01810">
    <property type="entry name" value="LysE"/>
    <property type="match status" value="1"/>
</dbReference>
<dbReference type="GO" id="GO:0005886">
    <property type="term" value="C:plasma membrane"/>
    <property type="evidence" value="ECO:0007669"/>
    <property type="project" value="UniProtKB-SubCell"/>
</dbReference>
<dbReference type="EMBL" id="JADCKQ010000005">
    <property type="protein sequence ID" value="MBI1493605.1"/>
    <property type="molecule type" value="Genomic_DNA"/>
</dbReference>
<dbReference type="PIRSF" id="PIRSF006324">
    <property type="entry name" value="LeuE"/>
    <property type="match status" value="1"/>
</dbReference>
<keyword evidence="3" id="KW-1003">Cell membrane</keyword>
<sequence>MSFETWLLFLAVSVAPVISPGPGVLFAITNALRYGVKVTILIGLINGAGIAALGIFVGLGLGAVMKASALAFLILKVVGATYLIWLGVKIWRDRSAFLIEANSRSGPVPWSKLSAQAVAISLTNPKAMVAIAALFPPFLNANAPAMSQVVILALSYGALCALNHAIIAVSGNWLRRFLSTPKRAQQVRRVTGGAFVGFGSLLALSSKQ</sequence>
<gene>
    <name evidence="8" type="ORF">H1D41_08180</name>
</gene>
<keyword evidence="6 7" id="KW-0472">Membrane</keyword>
<comment type="subcellular location">
    <subcellularLocation>
        <location evidence="1">Cell membrane</location>
        <topology evidence="1">Multi-pass membrane protein</topology>
    </subcellularLocation>
</comment>
<feature type="transmembrane region" description="Helical" evidence="7">
    <location>
        <begin position="67"/>
        <end position="88"/>
    </location>
</feature>
<evidence type="ECO:0000313" key="8">
    <source>
        <dbReference type="EMBL" id="MBI1493605.1"/>
    </source>
</evidence>
<evidence type="ECO:0000313" key="9">
    <source>
        <dbReference type="Proteomes" id="UP000640583"/>
    </source>
</evidence>
<name>A0A8J7J591_9RHOB</name>
<dbReference type="GO" id="GO:0042970">
    <property type="term" value="F:homoserine transmembrane transporter activity"/>
    <property type="evidence" value="ECO:0007669"/>
    <property type="project" value="TreeGrafter"/>
</dbReference>
<comment type="caution">
    <text evidence="8">The sequence shown here is derived from an EMBL/GenBank/DDBJ whole genome shotgun (WGS) entry which is preliminary data.</text>
</comment>
<evidence type="ECO:0000256" key="2">
    <source>
        <dbReference type="ARBA" id="ARBA00007928"/>
    </source>
</evidence>
<comment type="similarity">
    <text evidence="2">Belongs to the Rht family.</text>
</comment>
<proteinExistence type="inferred from homology"/>
<accession>A0A8J7J591</accession>
<evidence type="ECO:0000256" key="7">
    <source>
        <dbReference type="SAM" id="Phobius"/>
    </source>
</evidence>
<keyword evidence="9" id="KW-1185">Reference proteome</keyword>
<feature type="transmembrane region" description="Helical" evidence="7">
    <location>
        <begin position="6"/>
        <end position="28"/>
    </location>
</feature>
<evidence type="ECO:0000256" key="5">
    <source>
        <dbReference type="ARBA" id="ARBA00022989"/>
    </source>
</evidence>
<reference evidence="8" key="1">
    <citation type="submission" date="2020-10" db="EMBL/GenBank/DDBJ databases">
        <title>Paenihalocynthiibacter styelae gen. nov., sp. nov., isolated from stalked sea squirt Styela clava.</title>
        <authorList>
            <person name="Kim Y.-O."/>
            <person name="Yoon J.-H."/>
        </authorList>
    </citation>
    <scope>NUCLEOTIDE SEQUENCE</scope>
    <source>
        <strain evidence="8">MYP1-1</strain>
    </source>
</reference>
<dbReference type="RefSeq" id="WP_228848440.1">
    <property type="nucleotide sequence ID" value="NZ_JADCKQ010000005.1"/>
</dbReference>
<dbReference type="AlphaFoldDB" id="A0A8J7J591"/>
<evidence type="ECO:0000256" key="1">
    <source>
        <dbReference type="ARBA" id="ARBA00004651"/>
    </source>
</evidence>